<sequence>MAVITIDGTRLEVPENKNVLECALEAGIYIPHLCHHPDLPENGSCRMCIVEVEGQEGVTTSCTLRAQDGMVVHTTSERINKLRTLALELLLAGHPEDCSTCPKYGNCELQTLIQYIGANNARMRTRIKGIKMEEGNPLLIHDMNRCVLCGRCVRACNKLRGVGVLQYNKKDLETYVGTLHGKLLKDEDCRFCTACAEVCPTGSIRDKLQLLTTNLKKEEALVPCRTACPAHTDIPRYIRFVKEGDYDAAVAVIREKVPFPNALGHVCSHVCELECKRKEVSEAMSIRDIKRYAAEHDTGRYWKGKGKQLPDTGKKVCVVGGGPAGLTAAYYLRKQGHAVTVKEALPTVGGMMSYGIPSYRLPREIVAQEANVIEEQGVVIETNTKVDKPVELLSEYDAVLMTIGAHKGVRLPMEGSELPGVLLNIDFLRNASLGQETGMGKRIIVLGGGNVAFDCARTAKRLGAEEIHLACLEAREAMTADDEEIEQAKEEGIFVHPAQTFERITGTDAVTGVDFMNVKSFTFDENRRAIIEKEEGSEHHIDADTVIFATGQRPDLTEEAGLALGRANSIVVKENSLATETEGVFAAGDVVYGTKSVILAIASGRDAAVEIDKYLGGDGDISETLAPEQHADPKIGKIEGFGYLGRTKTQVTPAAERQDNFSEVDHGICDADICGEASRCLQCDLRLQIHPSRLWTEYSNQKEA</sequence>
<dbReference type="GO" id="GO:0046872">
    <property type="term" value="F:metal ion binding"/>
    <property type="evidence" value="ECO:0007669"/>
    <property type="project" value="UniProtKB-KW"/>
</dbReference>
<dbReference type="Pfam" id="PF10588">
    <property type="entry name" value="NADH-G_4Fe-4S_3"/>
    <property type="match status" value="1"/>
</dbReference>
<comment type="cofactor">
    <cofactor evidence="13">
        <name>[2Fe-2S] cluster</name>
        <dbReference type="ChEBI" id="CHEBI:190135"/>
    </cofactor>
</comment>
<evidence type="ECO:0000259" key="16">
    <source>
        <dbReference type="PROSITE" id="PS51839"/>
    </source>
</evidence>
<evidence type="ECO:0000256" key="6">
    <source>
        <dbReference type="ARBA" id="ARBA00022723"/>
    </source>
</evidence>
<dbReference type="SUPFAM" id="SSF54292">
    <property type="entry name" value="2Fe-2S ferredoxin-like"/>
    <property type="match status" value="1"/>
</dbReference>
<dbReference type="EMBL" id="CYYA01000020">
    <property type="protein sequence ID" value="CUN21621.1"/>
    <property type="molecule type" value="Genomic_DNA"/>
</dbReference>
<dbReference type="Gene3D" id="3.50.50.60">
    <property type="entry name" value="FAD/NAD(P)-binding domain"/>
    <property type="match status" value="2"/>
</dbReference>
<dbReference type="Pfam" id="PF14691">
    <property type="entry name" value="Fer4_20"/>
    <property type="match status" value="1"/>
</dbReference>
<name>A0A173V2X3_EUBRA</name>
<evidence type="ECO:0000256" key="8">
    <source>
        <dbReference type="ARBA" id="ARBA00022967"/>
    </source>
</evidence>
<keyword evidence="7" id="KW-0677">Repeat</keyword>
<dbReference type="SUPFAM" id="SSF46548">
    <property type="entry name" value="alpha-helical ferredoxin"/>
    <property type="match status" value="1"/>
</dbReference>
<dbReference type="GeneID" id="97392532"/>
<dbReference type="PROSITE" id="PS00198">
    <property type="entry name" value="4FE4S_FER_1"/>
    <property type="match status" value="1"/>
</dbReference>
<dbReference type="InterPro" id="IPR036010">
    <property type="entry name" value="2Fe-2S_ferredoxin-like_sf"/>
</dbReference>
<dbReference type="SMART" id="SM00929">
    <property type="entry name" value="NADH-G_4Fe-4S_3"/>
    <property type="match status" value="1"/>
</dbReference>
<dbReference type="InterPro" id="IPR017896">
    <property type="entry name" value="4Fe4S_Fe-S-bd"/>
</dbReference>
<comment type="subcellular location">
    <subcellularLocation>
        <location evidence="2">Membrane</location>
    </subcellularLocation>
</comment>
<dbReference type="GO" id="GO:0051537">
    <property type="term" value="F:2 iron, 2 sulfur cluster binding"/>
    <property type="evidence" value="ECO:0007669"/>
    <property type="project" value="UniProtKB-KW"/>
</dbReference>
<evidence type="ECO:0000259" key="15">
    <source>
        <dbReference type="PROSITE" id="PS51379"/>
    </source>
</evidence>
<dbReference type="PANTHER" id="PTHR42783">
    <property type="entry name" value="GLUTAMATE SYNTHASE [NADPH] SMALL CHAIN"/>
    <property type="match status" value="1"/>
</dbReference>
<evidence type="ECO:0000256" key="11">
    <source>
        <dbReference type="ARBA" id="ARBA00023027"/>
    </source>
</evidence>
<evidence type="ECO:0000256" key="12">
    <source>
        <dbReference type="ARBA" id="ARBA00023136"/>
    </source>
</evidence>
<dbReference type="GO" id="GO:0004355">
    <property type="term" value="F:glutamate synthase (NADPH) activity"/>
    <property type="evidence" value="ECO:0007669"/>
    <property type="project" value="UniProtKB-EC"/>
</dbReference>
<evidence type="ECO:0000256" key="13">
    <source>
        <dbReference type="ARBA" id="ARBA00034078"/>
    </source>
</evidence>
<keyword evidence="9" id="KW-0408">Iron</keyword>
<dbReference type="InterPro" id="IPR036188">
    <property type="entry name" value="FAD/NAD-bd_sf"/>
</dbReference>
<dbReference type="STRING" id="39490.ERS852448_02479"/>
<evidence type="ECO:0000256" key="3">
    <source>
        <dbReference type="ARBA" id="ARBA00005404"/>
    </source>
</evidence>
<evidence type="ECO:0000256" key="9">
    <source>
        <dbReference type="ARBA" id="ARBA00023004"/>
    </source>
</evidence>
<keyword evidence="5" id="KW-0001">2Fe-2S</keyword>
<evidence type="ECO:0000256" key="2">
    <source>
        <dbReference type="ARBA" id="ARBA00004370"/>
    </source>
</evidence>
<evidence type="ECO:0000313" key="17">
    <source>
        <dbReference type="EMBL" id="CUN21621.1"/>
    </source>
</evidence>
<dbReference type="PRINTS" id="PR00368">
    <property type="entry name" value="FADPNR"/>
</dbReference>
<dbReference type="InterPro" id="IPR028261">
    <property type="entry name" value="DPD_II"/>
</dbReference>
<keyword evidence="12" id="KW-0472">Membrane</keyword>
<dbReference type="Pfam" id="PF13510">
    <property type="entry name" value="Fer2_4"/>
    <property type="match status" value="1"/>
</dbReference>
<evidence type="ECO:0000256" key="5">
    <source>
        <dbReference type="ARBA" id="ARBA00022714"/>
    </source>
</evidence>
<dbReference type="PROSITE" id="PS51085">
    <property type="entry name" value="2FE2S_FER_2"/>
    <property type="match status" value="1"/>
</dbReference>
<dbReference type="SUPFAM" id="SSF51971">
    <property type="entry name" value="Nucleotide-binding domain"/>
    <property type="match status" value="2"/>
</dbReference>
<evidence type="ECO:0000256" key="7">
    <source>
        <dbReference type="ARBA" id="ARBA00022737"/>
    </source>
</evidence>
<protein>
    <submittedName>
        <fullName evidence="17">Glutamate synthase [NADPH] small chain</fullName>
        <ecNumber evidence="17">1.4.1.13</ecNumber>
    </submittedName>
</protein>
<evidence type="ECO:0000256" key="1">
    <source>
        <dbReference type="ARBA" id="ARBA00001966"/>
    </source>
</evidence>
<keyword evidence="17" id="KW-0560">Oxidoreductase</keyword>
<dbReference type="SUPFAM" id="SSF54862">
    <property type="entry name" value="4Fe-4S ferredoxins"/>
    <property type="match status" value="1"/>
</dbReference>
<organism evidence="17 18">
    <name type="scientific">Eubacterium ramulus</name>
    <dbReference type="NCBI Taxonomy" id="39490"/>
    <lineage>
        <taxon>Bacteria</taxon>
        <taxon>Bacillati</taxon>
        <taxon>Bacillota</taxon>
        <taxon>Clostridia</taxon>
        <taxon>Eubacteriales</taxon>
        <taxon>Eubacteriaceae</taxon>
        <taxon>Eubacterium</taxon>
    </lineage>
</organism>
<keyword evidence="4" id="KW-0004">4Fe-4S</keyword>
<dbReference type="RefSeq" id="WP_055290723.1">
    <property type="nucleotide sequence ID" value="NZ_CP173382.1"/>
</dbReference>
<dbReference type="OrthoDB" id="9803192at2"/>
<dbReference type="PANTHER" id="PTHR42783:SF3">
    <property type="entry name" value="GLUTAMATE SYNTHASE [NADPH] SMALL CHAIN-RELATED"/>
    <property type="match status" value="1"/>
</dbReference>
<dbReference type="AlphaFoldDB" id="A0A173V2X3"/>
<comment type="cofactor">
    <cofactor evidence="1">
        <name>[4Fe-4S] cluster</name>
        <dbReference type="ChEBI" id="CHEBI:49883"/>
    </cofactor>
</comment>
<keyword evidence="11" id="KW-0520">NAD</keyword>
<accession>A0A173V2X3</accession>
<dbReference type="InterPro" id="IPR023753">
    <property type="entry name" value="FAD/NAD-binding_dom"/>
</dbReference>
<dbReference type="GO" id="GO:0051539">
    <property type="term" value="F:4 iron, 4 sulfur cluster binding"/>
    <property type="evidence" value="ECO:0007669"/>
    <property type="project" value="UniProtKB-KW"/>
</dbReference>
<dbReference type="PROSITE" id="PS51379">
    <property type="entry name" value="4FE4S_FER_2"/>
    <property type="match status" value="2"/>
</dbReference>
<keyword evidence="8" id="KW-1278">Translocase</keyword>
<gene>
    <name evidence="17" type="primary">gltD_5</name>
    <name evidence="17" type="ORF">ERS852448_02479</name>
</gene>
<feature type="domain" description="2Fe-2S ferredoxin-type" evidence="14">
    <location>
        <begin position="1"/>
        <end position="78"/>
    </location>
</feature>
<dbReference type="InterPro" id="IPR054351">
    <property type="entry name" value="NADH_UbQ_OxRdtase_ferredoxin"/>
</dbReference>
<dbReference type="InterPro" id="IPR001041">
    <property type="entry name" value="2Fe-2S_ferredoxin-type"/>
</dbReference>
<dbReference type="Proteomes" id="UP000095492">
    <property type="component" value="Unassembled WGS sequence"/>
</dbReference>
<evidence type="ECO:0000259" key="14">
    <source>
        <dbReference type="PROSITE" id="PS51085"/>
    </source>
</evidence>
<keyword evidence="6" id="KW-0479">Metal-binding</keyword>
<proteinExistence type="inferred from homology"/>
<dbReference type="CDD" id="cd00207">
    <property type="entry name" value="fer2"/>
    <property type="match status" value="1"/>
</dbReference>
<feature type="domain" description="4Fe-4S ferredoxin-type" evidence="15">
    <location>
        <begin position="181"/>
        <end position="209"/>
    </location>
</feature>
<evidence type="ECO:0000256" key="10">
    <source>
        <dbReference type="ARBA" id="ARBA00023014"/>
    </source>
</evidence>
<dbReference type="EC" id="1.4.1.13" evidence="17"/>
<dbReference type="Gene3D" id="1.10.1060.10">
    <property type="entry name" value="Alpha-helical ferredoxin"/>
    <property type="match status" value="1"/>
</dbReference>
<dbReference type="InterPro" id="IPR017900">
    <property type="entry name" value="4Fe4S_Fe_S_CS"/>
</dbReference>
<reference evidence="17 18" key="1">
    <citation type="submission" date="2015-09" db="EMBL/GenBank/DDBJ databases">
        <authorList>
            <consortium name="Pathogen Informatics"/>
        </authorList>
    </citation>
    <scope>NUCLEOTIDE SEQUENCE [LARGE SCALE GENOMIC DNA]</scope>
    <source>
        <strain evidence="17 18">2789STDY5608891</strain>
    </source>
</reference>
<dbReference type="FunFam" id="3.10.20.740:FF:000004">
    <property type="entry name" value="NADH-quinone oxidoreductase"/>
    <property type="match status" value="1"/>
</dbReference>
<dbReference type="PROSITE" id="PS51839">
    <property type="entry name" value="4FE4S_HC3"/>
    <property type="match status" value="1"/>
</dbReference>
<keyword evidence="10" id="KW-0411">Iron-sulfur</keyword>
<comment type="similarity">
    <text evidence="3">Belongs to the complex I 75 kDa subunit family.</text>
</comment>
<dbReference type="PRINTS" id="PR00469">
    <property type="entry name" value="PNDRDTASEII"/>
</dbReference>
<evidence type="ECO:0000256" key="4">
    <source>
        <dbReference type="ARBA" id="ARBA00022485"/>
    </source>
</evidence>
<feature type="domain" description="4Fe-4S His(Cys)3-ligated-type" evidence="16">
    <location>
        <begin position="78"/>
        <end position="117"/>
    </location>
</feature>
<feature type="domain" description="4Fe-4S ferredoxin-type" evidence="15">
    <location>
        <begin position="137"/>
        <end position="167"/>
    </location>
</feature>
<dbReference type="Pfam" id="PF07992">
    <property type="entry name" value="Pyr_redox_2"/>
    <property type="match status" value="1"/>
</dbReference>
<dbReference type="GO" id="GO:0016020">
    <property type="term" value="C:membrane"/>
    <property type="evidence" value="ECO:0007669"/>
    <property type="project" value="UniProtKB-SubCell"/>
</dbReference>
<dbReference type="Pfam" id="PF22117">
    <property type="entry name" value="Fer4_Nqo3"/>
    <property type="match status" value="1"/>
</dbReference>
<dbReference type="Gene3D" id="3.10.20.740">
    <property type="match status" value="1"/>
</dbReference>
<dbReference type="InterPro" id="IPR019574">
    <property type="entry name" value="NADH_UbQ_OxRdtase_Gsu_4Fe4S-bd"/>
</dbReference>
<dbReference type="InterPro" id="IPR009051">
    <property type="entry name" value="Helical_ferredxn"/>
</dbReference>
<dbReference type="FunFam" id="3.30.70.20:FF:000035">
    <property type="entry name" value="Iron hydrogenase 1"/>
    <property type="match status" value="1"/>
</dbReference>
<evidence type="ECO:0000313" key="18">
    <source>
        <dbReference type="Proteomes" id="UP000095492"/>
    </source>
</evidence>